<accession>A0A518K2U4</accession>
<name>A0A518K2U4_9BACT</name>
<sequence length="331" mass="35218" precursor="true">MSRTLPTINTALRALALVAIASIATADCVRPGDRVLLVSTRPVGCTTDPARLAKGVTAAERADCRWNATDFSAAMASLDPTLPIVFYVHGNQITASEARRCGLDVYTRLVRCAEDDRPIQFVVFSWCSDKVPGLLKDFREKAARTKPVGYQFAWVISRLPQGSHVGLIGYSYGARVCSGAAHLLAGGSLGGLTLGADCPACGVASVRAVFLAAAYDACWNSPRAYHGLALNRIDTLLSTTNPIDPAMKYYKWVPINSKPPAVGGVGPRGLSREQAARVRLMPVANSVGRSHDVYDYLAAPGLMRAAWRRVAFADVSLEPEAAGADADAIGE</sequence>
<dbReference type="EMBL" id="CP036349">
    <property type="protein sequence ID" value="QDV72124.1"/>
    <property type="molecule type" value="Genomic_DNA"/>
</dbReference>
<evidence type="ECO:0008006" key="4">
    <source>
        <dbReference type="Google" id="ProtNLM"/>
    </source>
</evidence>
<dbReference type="InterPro" id="IPR029058">
    <property type="entry name" value="AB_hydrolase_fold"/>
</dbReference>
<dbReference type="KEGG" id="bmei:Spa11_02950"/>
<feature type="signal peptide" evidence="1">
    <location>
        <begin position="1"/>
        <end position="26"/>
    </location>
</feature>
<evidence type="ECO:0000256" key="1">
    <source>
        <dbReference type="SAM" id="SignalP"/>
    </source>
</evidence>
<evidence type="ECO:0000313" key="2">
    <source>
        <dbReference type="EMBL" id="QDV72124.1"/>
    </source>
</evidence>
<dbReference type="Gene3D" id="3.40.50.1820">
    <property type="entry name" value="alpha/beta hydrolase"/>
    <property type="match status" value="1"/>
</dbReference>
<dbReference type="AlphaFoldDB" id="A0A518K2U4"/>
<organism evidence="2 3">
    <name type="scientific">Botrimarina mediterranea</name>
    <dbReference type="NCBI Taxonomy" id="2528022"/>
    <lineage>
        <taxon>Bacteria</taxon>
        <taxon>Pseudomonadati</taxon>
        <taxon>Planctomycetota</taxon>
        <taxon>Planctomycetia</taxon>
        <taxon>Pirellulales</taxon>
        <taxon>Lacipirellulaceae</taxon>
        <taxon>Botrimarina</taxon>
    </lineage>
</organism>
<feature type="chain" id="PRO_5022158916" description="Alpha/beta hydrolase family protein" evidence="1">
    <location>
        <begin position="27"/>
        <end position="331"/>
    </location>
</feature>
<dbReference type="RefSeq" id="WP_145105828.1">
    <property type="nucleotide sequence ID" value="NZ_CP036349.1"/>
</dbReference>
<keyword evidence="1" id="KW-0732">Signal</keyword>
<reference evidence="2 3" key="1">
    <citation type="submission" date="2019-02" db="EMBL/GenBank/DDBJ databases">
        <title>Deep-cultivation of Planctomycetes and their phenomic and genomic characterization uncovers novel biology.</title>
        <authorList>
            <person name="Wiegand S."/>
            <person name="Jogler M."/>
            <person name="Boedeker C."/>
            <person name="Pinto D."/>
            <person name="Vollmers J."/>
            <person name="Rivas-Marin E."/>
            <person name="Kohn T."/>
            <person name="Peeters S.H."/>
            <person name="Heuer A."/>
            <person name="Rast P."/>
            <person name="Oberbeckmann S."/>
            <person name="Bunk B."/>
            <person name="Jeske O."/>
            <person name="Meyerdierks A."/>
            <person name="Storesund J.E."/>
            <person name="Kallscheuer N."/>
            <person name="Luecker S."/>
            <person name="Lage O.M."/>
            <person name="Pohl T."/>
            <person name="Merkel B.J."/>
            <person name="Hornburger P."/>
            <person name="Mueller R.-W."/>
            <person name="Bruemmer F."/>
            <person name="Labrenz M."/>
            <person name="Spormann A.M."/>
            <person name="Op den Camp H."/>
            <person name="Overmann J."/>
            <person name="Amann R."/>
            <person name="Jetten M.S.M."/>
            <person name="Mascher T."/>
            <person name="Medema M.H."/>
            <person name="Devos D.P."/>
            <person name="Kaster A.-K."/>
            <person name="Ovreas L."/>
            <person name="Rohde M."/>
            <person name="Galperin M.Y."/>
            <person name="Jogler C."/>
        </authorList>
    </citation>
    <scope>NUCLEOTIDE SEQUENCE [LARGE SCALE GENOMIC DNA]</scope>
    <source>
        <strain evidence="2 3">Spa11</strain>
    </source>
</reference>
<dbReference type="Proteomes" id="UP000316426">
    <property type="component" value="Chromosome"/>
</dbReference>
<proteinExistence type="predicted"/>
<keyword evidence="3" id="KW-1185">Reference proteome</keyword>
<protein>
    <recommendedName>
        <fullName evidence="4">Alpha/beta hydrolase family protein</fullName>
    </recommendedName>
</protein>
<evidence type="ECO:0000313" key="3">
    <source>
        <dbReference type="Proteomes" id="UP000316426"/>
    </source>
</evidence>
<dbReference type="SUPFAM" id="SSF53474">
    <property type="entry name" value="alpha/beta-Hydrolases"/>
    <property type="match status" value="1"/>
</dbReference>
<gene>
    <name evidence="2" type="ORF">Spa11_02950</name>
</gene>